<evidence type="ECO:0000259" key="5">
    <source>
        <dbReference type="PROSITE" id="PS51005"/>
    </source>
</evidence>
<reference evidence="6 7" key="1">
    <citation type="journal article" date="2020" name="Nat. Food">
        <title>A phased Vanilla planifolia genome enables genetic improvement of flavour and production.</title>
        <authorList>
            <person name="Hasing T."/>
            <person name="Tang H."/>
            <person name="Brym M."/>
            <person name="Khazi F."/>
            <person name="Huang T."/>
            <person name="Chambers A.H."/>
        </authorList>
    </citation>
    <scope>NUCLEOTIDE SEQUENCE [LARGE SCALE GENOMIC DNA]</scope>
    <source>
        <tissue evidence="6">Leaf</tissue>
    </source>
</reference>
<name>A0A835R7L0_VANPL</name>
<feature type="domain" description="NAC" evidence="5">
    <location>
        <begin position="9"/>
        <end position="160"/>
    </location>
</feature>
<dbReference type="PANTHER" id="PTHR31719">
    <property type="entry name" value="NAC TRANSCRIPTION FACTOR 56"/>
    <property type="match status" value="1"/>
</dbReference>
<keyword evidence="4" id="KW-0539">Nucleus</keyword>
<dbReference type="Pfam" id="PF02365">
    <property type="entry name" value="NAM"/>
    <property type="match status" value="1"/>
</dbReference>
<dbReference type="InterPro" id="IPR003441">
    <property type="entry name" value="NAC-dom"/>
</dbReference>
<evidence type="ECO:0000256" key="1">
    <source>
        <dbReference type="ARBA" id="ARBA00023015"/>
    </source>
</evidence>
<organism evidence="6 7">
    <name type="scientific">Vanilla planifolia</name>
    <name type="common">Vanilla</name>
    <dbReference type="NCBI Taxonomy" id="51239"/>
    <lineage>
        <taxon>Eukaryota</taxon>
        <taxon>Viridiplantae</taxon>
        <taxon>Streptophyta</taxon>
        <taxon>Embryophyta</taxon>
        <taxon>Tracheophyta</taxon>
        <taxon>Spermatophyta</taxon>
        <taxon>Magnoliopsida</taxon>
        <taxon>Liliopsida</taxon>
        <taxon>Asparagales</taxon>
        <taxon>Orchidaceae</taxon>
        <taxon>Vanilloideae</taxon>
        <taxon>Vanilleae</taxon>
        <taxon>Vanilla</taxon>
    </lineage>
</organism>
<dbReference type="Gene3D" id="2.170.150.80">
    <property type="entry name" value="NAC domain"/>
    <property type="match status" value="1"/>
</dbReference>
<dbReference type="GO" id="GO:0048731">
    <property type="term" value="P:system development"/>
    <property type="evidence" value="ECO:0007669"/>
    <property type="project" value="TreeGrafter"/>
</dbReference>
<evidence type="ECO:0000256" key="4">
    <source>
        <dbReference type="ARBA" id="ARBA00023242"/>
    </source>
</evidence>
<accession>A0A835R7L0</accession>
<evidence type="ECO:0000256" key="2">
    <source>
        <dbReference type="ARBA" id="ARBA00023125"/>
    </source>
</evidence>
<keyword evidence="7" id="KW-1185">Reference proteome</keyword>
<evidence type="ECO:0000313" key="7">
    <source>
        <dbReference type="Proteomes" id="UP000636800"/>
    </source>
</evidence>
<dbReference type="InterPro" id="IPR036093">
    <property type="entry name" value="NAC_dom_sf"/>
</dbReference>
<keyword evidence="2" id="KW-0238">DNA-binding</keyword>
<evidence type="ECO:0000256" key="3">
    <source>
        <dbReference type="ARBA" id="ARBA00023163"/>
    </source>
</evidence>
<dbReference type="AlphaFoldDB" id="A0A835R7L0"/>
<sequence length="288" mass="31889">MAEGGGSNLPPGFHFFPSEEELVCYFLHRKASMIPCHSEIIPTLALHRFDPWDLHCKALRGGNYWYFFTCRTQRRETPSGYWRQDGVEQPVKDVGKKSTLIFHAGDPPNGIRTNWVMHEYCFAGNVASSSSSSAQKTAKKKGRSKATDAGEWVVCRVYEASSGAQLGSKEEGMELSCLDEIYLSFDDYDENNGVWLDCGLSVLILCLLCLRTEIFLVESIPHACSGGIVSPQRSCPTLALSLLILHKIEYSGLLGIKIPCARPTVPFADIIKVFGPAPSEATKKITYL</sequence>
<dbReference type="SUPFAM" id="SSF101941">
    <property type="entry name" value="NAC domain"/>
    <property type="match status" value="1"/>
</dbReference>
<keyword evidence="3" id="KW-0804">Transcription</keyword>
<proteinExistence type="predicted"/>
<dbReference type="PROSITE" id="PS51005">
    <property type="entry name" value="NAC"/>
    <property type="match status" value="1"/>
</dbReference>
<keyword evidence="1" id="KW-0805">Transcription regulation</keyword>
<dbReference type="EMBL" id="JADCNL010000004">
    <property type="protein sequence ID" value="KAG0485203.1"/>
    <property type="molecule type" value="Genomic_DNA"/>
</dbReference>
<dbReference type="GO" id="GO:0006355">
    <property type="term" value="P:regulation of DNA-templated transcription"/>
    <property type="evidence" value="ECO:0007669"/>
    <property type="project" value="InterPro"/>
</dbReference>
<comment type="caution">
    <text evidence="6">The sequence shown here is derived from an EMBL/GenBank/DDBJ whole genome shotgun (WGS) entry which is preliminary data.</text>
</comment>
<dbReference type="GO" id="GO:0003677">
    <property type="term" value="F:DNA binding"/>
    <property type="evidence" value="ECO:0007669"/>
    <property type="project" value="UniProtKB-KW"/>
</dbReference>
<gene>
    <name evidence="6" type="ORF">HPP92_009282</name>
</gene>
<evidence type="ECO:0000313" key="6">
    <source>
        <dbReference type="EMBL" id="KAG0485203.1"/>
    </source>
</evidence>
<dbReference type="Proteomes" id="UP000636800">
    <property type="component" value="Unassembled WGS sequence"/>
</dbReference>
<dbReference type="PANTHER" id="PTHR31719:SF134">
    <property type="entry name" value="NAC DOMAIN-CONTAINING PROTEIN 104"/>
    <property type="match status" value="1"/>
</dbReference>
<dbReference type="OrthoDB" id="1930814at2759"/>
<protein>
    <recommendedName>
        <fullName evidence="5">NAC domain-containing protein</fullName>
    </recommendedName>
</protein>